<sequence>MGIYTVTYKEWDACVAAGRCRQHPRQSGLWRGDNKPVTFVSWGDVQHYAKWLSEKTEKNYRLPSEAEWEYAVRAGTVTARYWGDEIGIDNANCDGCSSRWDEELAPVGSFKPNPWGLYDTLGNVHQWTADCWHPDYNGAPDDGSAWDESGCRERVVRGGASMTDQRASRADYRVRMSADVTFSLLGFRLARDLE</sequence>
<evidence type="ECO:0000313" key="3">
    <source>
        <dbReference type="Proteomes" id="UP000886689"/>
    </source>
</evidence>
<protein>
    <submittedName>
        <fullName evidence="2">SUMF1/EgtB/PvdO family nonheme iron enzyme</fullName>
    </submittedName>
</protein>
<accession>A0A9D7PPD8</accession>
<dbReference type="SUPFAM" id="SSF56436">
    <property type="entry name" value="C-type lectin-like"/>
    <property type="match status" value="1"/>
</dbReference>
<feature type="domain" description="Sulfatase-modifying factor enzyme-like" evidence="1">
    <location>
        <begin position="1"/>
        <end position="191"/>
    </location>
</feature>
<dbReference type="InterPro" id="IPR005532">
    <property type="entry name" value="SUMF_dom"/>
</dbReference>
<organism evidence="2 3">
    <name type="scientific">Candidatus Proximibacter danicus</name>
    <dbReference type="NCBI Taxonomy" id="2954365"/>
    <lineage>
        <taxon>Bacteria</taxon>
        <taxon>Pseudomonadati</taxon>
        <taxon>Pseudomonadota</taxon>
        <taxon>Betaproteobacteria</taxon>
        <taxon>Candidatus Proximibacter</taxon>
    </lineage>
</organism>
<dbReference type="EMBL" id="JADJUC010000001">
    <property type="protein sequence ID" value="MBK8522915.1"/>
    <property type="molecule type" value="Genomic_DNA"/>
</dbReference>
<dbReference type="GO" id="GO:0120147">
    <property type="term" value="F:formylglycine-generating oxidase activity"/>
    <property type="evidence" value="ECO:0007669"/>
    <property type="project" value="TreeGrafter"/>
</dbReference>
<dbReference type="Gene3D" id="3.90.1580.10">
    <property type="entry name" value="paralog of FGE (formylglycine-generating enzyme)"/>
    <property type="match status" value="1"/>
</dbReference>
<dbReference type="Pfam" id="PF03781">
    <property type="entry name" value="FGE-sulfatase"/>
    <property type="match status" value="1"/>
</dbReference>
<evidence type="ECO:0000259" key="1">
    <source>
        <dbReference type="Pfam" id="PF03781"/>
    </source>
</evidence>
<dbReference type="InterPro" id="IPR016187">
    <property type="entry name" value="CTDL_fold"/>
</dbReference>
<name>A0A9D7PPD8_9PROT</name>
<reference evidence="2" key="1">
    <citation type="submission" date="2020-10" db="EMBL/GenBank/DDBJ databases">
        <title>Connecting structure to function with the recovery of over 1000 high-quality activated sludge metagenome-assembled genomes encoding full-length rRNA genes using long-read sequencing.</title>
        <authorList>
            <person name="Singleton C.M."/>
            <person name="Petriglieri F."/>
            <person name="Kristensen J.M."/>
            <person name="Kirkegaard R.H."/>
            <person name="Michaelsen T.Y."/>
            <person name="Andersen M.H."/>
            <person name="Karst S.M."/>
            <person name="Dueholm M.S."/>
            <person name="Nielsen P.H."/>
            <person name="Albertsen M."/>
        </authorList>
    </citation>
    <scope>NUCLEOTIDE SEQUENCE</scope>
    <source>
        <strain evidence="2">Hirt_18-Q3-R61-65_BATAC.395</strain>
    </source>
</reference>
<dbReference type="InterPro" id="IPR042095">
    <property type="entry name" value="SUMF_sf"/>
</dbReference>
<proteinExistence type="predicted"/>
<evidence type="ECO:0000313" key="2">
    <source>
        <dbReference type="EMBL" id="MBK8522915.1"/>
    </source>
</evidence>
<dbReference type="AlphaFoldDB" id="A0A9D7PPD8"/>
<dbReference type="InterPro" id="IPR051043">
    <property type="entry name" value="Sulfatase_Mod_Factor_Kinase"/>
</dbReference>
<dbReference type="Proteomes" id="UP000886689">
    <property type="component" value="Unassembled WGS sequence"/>
</dbReference>
<dbReference type="PANTHER" id="PTHR23150:SF35">
    <property type="entry name" value="BLL6746 PROTEIN"/>
    <property type="match status" value="1"/>
</dbReference>
<gene>
    <name evidence="2" type="ORF">IPL58_01555</name>
</gene>
<dbReference type="PANTHER" id="PTHR23150">
    <property type="entry name" value="SULFATASE MODIFYING FACTOR 1, 2"/>
    <property type="match status" value="1"/>
</dbReference>
<comment type="caution">
    <text evidence="2">The sequence shown here is derived from an EMBL/GenBank/DDBJ whole genome shotgun (WGS) entry which is preliminary data.</text>
</comment>